<dbReference type="InterPro" id="IPR027417">
    <property type="entry name" value="P-loop_NTPase"/>
</dbReference>
<dbReference type="PANTHER" id="PTHR30258:SF2">
    <property type="entry name" value="COMG OPERON PROTEIN 1"/>
    <property type="match status" value="1"/>
</dbReference>
<protein>
    <submittedName>
        <fullName evidence="4">Type IV fimbrial assembly, ATPase PilB</fullName>
    </submittedName>
</protein>
<dbReference type="SMART" id="SM00382">
    <property type="entry name" value="AAA"/>
    <property type="match status" value="1"/>
</dbReference>
<dbReference type="GO" id="GO:0005886">
    <property type="term" value="C:plasma membrane"/>
    <property type="evidence" value="ECO:0007669"/>
    <property type="project" value="TreeGrafter"/>
</dbReference>
<dbReference type="EMBL" id="FPHY01000117">
    <property type="protein sequence ID" value="SFV86879.1"/>
    <property type="molecule type" value="Genomic_DNA"/>
</dbReference>
<gene>
    <name evidence="4" type="ORF">MNB_SUP05-SYMBIONT-4-1152</name>
</gene>
<evidence type="ECO:0000256" key="1">
    <source>
        <dbReference type="ARBA" id="ARBA00022741"/>
    </source>
</evidence>
<dbReference type="GO" id="GO:0016887">
    <property type="term" value="F:ATP hydrolysis activity"/>
    <property type="evidence" value="ECO:0007669"/>
    <property type="project" value="TreeGrafter"/>
</dbReference>
<evidence type="ECO:0000256" key="2">
    <source>
        <dbReference type="ARBA" id="ARBA00022840"/>
    </source>
</evidence>
<reference evidence="4" key="1">
    <citation type="submission" date="2016-10" db="EMBL/GenBank/DDBJ databases">
        <authorList>
            <person name="de Groot N.N."/>
        </authorList>
    </citation>
    <scope>NUCLEOTIDE SEQUENCE</scope>
</reference>
<dbReference type="SUPFAM" id="SSF52540">
    <property type="entry name" value="P-loop containing nucleoside triphosphate hydrolases"/>
    <property type="match status" value="1"/>
</dbReference>
<sequence length="563" mass="63004">MQTDDNNDDLDIWLKVKPLLEERDIDILTFNINSECRNIVIIPSLITKIGEKTAFEVLAKTGHKIFQNETAVYSTDSFVICNNSYTYLTNPYNPTLLKRASMEAKQHSLIIDNIGIISEYSEALGKQKKAVAEKTLTKTMAVSLLNYLVSTALNRGVTDIHMYPRDEGYVFFKFRVSGQLVESNIEDIGFQDYQLLANTMLNLSKKDPGVFSSFQEAKFDYITDNSKKVSIRLQMNPTIYQFPEDGRICPSFILRLHDTSKKSFISIDSLGLMREHQEILKKASQQNQGLILVSGPTGSGKTTALYAILAEITLARELCIQTIEDPVEVELPGVKQININQEAGVSYVNALKSVLRSDADVVLIGEIRDEITAQKSIELDKTGHLVLSTLHTKSSLAIIDRLRQFGVSDTDIADSLSVLVSSRLLPLICLHCSIEQKLSDDAYIMEHFQHKFSDLNKTVRVANKKGCVHCENGYSGRLLAAEVFAIDHALREMISNGSNQATMYQYIANQNNVKTIWDHGLELLLTQKTSMMGLQYSLPGYIDPTPTKSSLKKPSQSVTSFCE</sequence>
<dbReference type="Gene3D" id="3.30.450.90">
    <property type="match status" value="1"/>
</dbReference>
<feature type="domain" description="AAA+ ATPase" evidence="3">
    <location>
        <begin position="287"/>
        <end position="409"/>
    </location>
</feature>
<keyword evidence="1" id="KW-0547">Nucleotide-binding</keyword>
<organism evidence="4">
    <name type="scientific">hydrothermal vent metagenome</name>
    <dbReference type="NCBI Taxonomy" id="652676"/>
    <lineage>
        <taxon>unclassified sequences</taxon>
        <taxon>metagenomes</taxon>
        <taxon>ecological metagenomes</taxon>
    </lineage>
</organism>
<evidence type="ECO:0000259" key="3">
    <source>
        <dbReference type="SMART" id="SM00382"/>
    </source>
</evidence>
<name>A0A1W1DYV7_9ZZZZ</name>
<dbReference type="InterPro" id="IPR001482">
    <property type="entry name" value="T2SS/T4SS_dom"/>
</dbReference>
<keyword evidence="2" id="KW-0067">ATP-binding</keyword>
<dbReference type="CDD" id="cd01129">
    <property type="entry name" value="PulE-GspE-like"/>
    <property type="match status" value="1"/>
</dbReference>
<proteinExistence type="predicted"/>
<dbReference type="Pfam" id="PF00437">
    <property type="entry name" value="T2SSE"/>
    <property type="match status" value="1"/>
</dbReference>
<dbReference type="PANTHER" id="PTHR30258">
    <property type="entry name" value="TYPE II SECRETION SYSTEM PROTEIN GSPE-RELATED"/>
    <property type="match status" value="1"/>
</dbReference>
<dbReference type="InterPro" id="IPR003593">
    <property type="entry name" value="AAA+_ATPase"/>
</dbReference>
<dbReference type="AlphaFoldDB" id="A0A1W1DYV7"/>
<dbReference type="Gene3D" id="3.40.50.300">
    <property type="entry name" value="P-loop containing nucleotide triphosphate hydrolases"/>
    <property type="match status" value="1"/>
</dbReference>
<accession>A0A1W1DYV7</accession>
<evidence type="ECO:0000313" key="4">
    <source>
        <dbReference type="EMBL" id="SFV86879.1"/>
    </source>
</evidence>
<dbReference type="GO" id="GO:0005524">
    <property type="term" value="F:ATP binding"/>
    <property type="evidence" value="ECO:0007669"/>
    <property type="project" value="UniProtKB-KW"/>
</dbReference>